<reference evidence="3" key="1">
    <citation type="submission" date="2022-03" db="EMBL/GenBank/DDBJ databases">
        <authorList>
            <person name="Lindestad O."/>
        </authorList>
    </citation>
    <scope>NUCLEOTIDE SEQUENCE</scope>
</reference>
<organism evidence="3 4">
    <name type="scientific">Pararge aegeria aegeria</name>
    <dbReference type="NCBI Taxonomy" id="348720"/>
    <lineage>
        <taxon>Eukaryota</taxon>
        <taxon>Metazoa</taxon>
        <taxon>Ecdysozoa</taxon>
        <taxon>Arthropoda</taxon>
        <taxon>Hexapoda</taxon>
        <taxon>Insecta</taxon>
        <taxon>Pterygota</taxon>
        <taxon>Neoptera</taxon>
        <taxon>Endopterygota</taxon>
        <taxon>Lepidoptera</taxon>
        <taxon>Glossata</taxon>
        <taxon>Ditrysia</taxon>
        <taxon>Papilionoidea</taxon>
        <taxon>Nymphalidae</taxon>
        <taxon>Satyrinae</taxon>
        <taxon>Satyrini</taxon>
        <taxon>Parargina</taxon>
        <taxon>Pararge</taxon>
    </lineage>
</organism>
<dbReference type="InterPro" id="IPR013120">
    <property type="entry name" value="FAR_NAD-bd"/>
</dbReference>
<dbReference type="GO" id="GO:0035336">
    <property type="term" value="P:long-chain fatty-acyl-CoA metabolic process"/>
    <property type="evidence" value="ECO:0007669"/>
    <property type="project" value="TreeGrafter"/>
</dbReference>
<comment type="caution">
    <text evidence="3">The sequence shown here is derived from an EMBL/GenBank/DDBJ whole genome shotgun (WGS) entry which is preliminary data.</text>
</comment>
<accession>A0A8S4RFC1</accession>
<evidence type="ECO:0000259" key="2">
    <source>
        <dbReference type="Pfam" id="PF07993"/>
    </source>
</evidence>
<comment type="similarity">
    <text evidence="1">Belongs to the fatty acyl-CoA reductase family.</text>
</comment>
<keyword evidence="1" id="KW-0521">NADP</keyword>
<dbReference type="PANTHER" id="PTHR11011:SF24">
    <property type="entry name" value="FATTY ACYL-COA REDUCTASE"/>
    <property type="match status" value="1"/>
</dbReference>
<feature type="domain" description="Thioester reductase (TE)" evidence="2">
    <location>
        <begin position="26"/>
        <end position="243"/>
    </location>
</feature>
<dbReference type="EC" id="1.2.1.84" evidence="1"/>
<dbReference type="GO" id="GO:0080019">
    <property type="term" value="F:alcohol-forming very long-chain fatty acyl-CoA reductase activity"/>
    <property type="evidence" value="ECO:0007669"/>
    <property type="project" value="InterPro"/>
</dbReference>
<keyword evidence="4" id="KW-1185">Reference proteome</keyword>
<dbReference type="AlphaFoldDB" id="A0A8S4RFC1"/>
<dbReference type="Pfam" id="PF07993">
    <property type="entry name" value="NAD_binding_4"/>
    <property type="match status" value="1"/>
</dbReference>
<dbReference type="Gene3D" id="3.40.50.720">
    <property type="entry name" value="NAD(P)-binding Rossmann-like Domain"/>
    <property type="match status" value="1"/>
</dbReference>
<dbReference type="InterPro" id="IPR026055">
    <property type="entry name" value="FAR"/>
</dbReference>
<keyword evidence="1" id="KW-0443">Lipid metabolism</keyword>
<name>A0A8S4RFC1_9NEOP</name>
<dbReference type="OrthoDB" id="429813at2759"/>
<gene>
    <name evidence="3" type="primary">jg1978</name>
    <name evidence="3" type="ORF">PAEG_LOCUS13319</name>
</gene>
<proteinExistence type="inferred from homology"/>
<dbReference type="PANTHER" id="PTHR11011">
    <property type="entry name" value="MALE STERILITY PROTEIN 2-RELATED"/>
    <property type="match status" value="1"/>
</dbReference>
<sequence>MTFLEDRDLEDVPTIPEYYKGKTIFITGGTGFMGKVLLEKLLYSCTDLDRIYLLMRPKKGVNPENRLAALYNLPCYDRLRNERPGAFESKVFFVAGDCSELGLGLSDEDRTLIVNRTNIIFHVAASVRFDDPLIVSTKLNLRGTREIIELAKDTRNLECLVHVSTTYSNTNRDPIEEILYPPLADWRETLEICEKIDDRTVNILTSKYLGEMPNTYVFTKQLAEHVVYEQKGKLPIVIIRPSVALDTVNKLYIAVI</sequence>
<dbReference type="InterPro" id="IPR036291">
    <property type="entry name" value="NAD(P)-bd_dom_sf"/>
</dbReference>
<comment type="function">
    <text evidence="1">Catalyzes the reduction of fatty acyl-CoA to fatty alcohols.</text>
</comment>
<dbReference type="EMBL" id="CAKXAJ010025145">
    <property type="protein sequence ID" value="CAH2235697.1"/>
    <property type="molecule type" value="Genomic_DNA"/>
</dbReference>
<dbReference type="GO" id="GO:0102965">
    <property type="term" value="F:alcohol-forming long-chain fatty acyl-CoA reductase activity"/>
    <property type="evidence" value="ECO:0007669"/>
    <property type="project" value="UniProtKB-EC"/>
</dbReference>
<dbReference type="SUPFAM" id="SSF51735">
    <property type="entry name" value="NAD(P)-binding Rossmann-fold domains"/>
    <property type="match status" value="1"/>
</dbReference>
<keyword evidence="1" id="KW-0560">Oxidoreductase</keyword>
<protein>
    <recommendedName>
        <fullName evidence="1">Fatty acyl-CoA reductase</fullName>
        <ecNumber evidence="1">1.2.1.84</ecNumber>
    </recommendedName>
</protein>
<dbReference type="CDD" id="cd05236">
    <property type="entry name" value="FAR-N_SDR_e"/>
    <property type="match status" value="1"/>
</dbReference>
<dbReference type="Proteomes" id="UP000838756">
    <property type="component" value="Unassembled WGS sequence"/>
</dbReference>
<evidence type="ECO:0000313" key="4">
    <source>
        <dbReference type="Proteomes" id="UP000838756"/>
    </source>
</evidence>
<evidence type="ECO:0000256" key="1">
    <source>
        <dbReference type="RuleBase" id="RU363097"/>
    </source>
</evidence>
<dbReference type="GO" id="GO:0005777">
    <property type="term" value="C:peroxisome"/>
    <property type="evidence" value="ECO:0007669"/>
    <property type="project" value="TreeGrafter"/>
</dbReference>
<comment type="catalytic activity">
    <reaction evidence="1">
        <text>a long-chain fatty acyl-CoA + 2 NADPH + 2 H(+) = a long-chain primary fatty alcohol + 2 NADP(+) + CoA</text>
        <dbReference type="Rhea" id="RHEA:52716"/>
        <dbReference type="ChEBI" id="CHEBI:15378"/>
        <dbReference type="ChEBI" id="CHEBI:57287"/>
        <dbReference type="ChEBI" id="CHEBI:57783"/>
        <dbReference type="ChEBI" id="CHEBI:58349"/>
        <dbReference type="ChEBI" id="CHEBI:77396"/>
        <dbReference type="ChEBI" id="CHEBI:83139"/>
        <dbReference type="EC" id="1.2.1.84"/>
    </reaction>
</comment>
<evidence type="ECO:0000313" key="3">
    <source>
        <dbReference type="EMBL" id="CAH2235697.1"/>
    </source>
</evidence>
<keyword evidence="1" id="KW-0444">Lipid biosynthesis</keyword>